<dbReference type="GO" id="GO:0022857">
    <property type="term" value="F:transmembrane transporter activity"/>
    <property type="evidence" value="ECO:0007669"/>
    <property type="project" value="InterPro"/>
</dbReference>
<dbReference type="InterPro" id="IPR011701">
    <property type="entry name" value="MFS"/>
</dbReference>
<gene>
    <name evidence="8" type="ORF">CTB96_14975</name>
</gene>
<feature type="transmembrane region" description="Helical" evidence="6">
    <location>
        <begin position="256"/>
        <end position="276"/>
    </location>
</feature>
<dbReference type="SUPFAM" id="SSF103473">
    <property type="entry name" value="MFS general substrate transporter"/>
    <property type="match status" value="1"/>
</dbReference>
<evidence type="ECO:0000256" key="4">
    <source>
        <dbReference type="ARBA" id="ARBA00022989"/>
    </source>
</evidence>
<dbReference type="EMBL" id="QHLY01000012">
    <property type="protein sequence ID" value="PXA67962.1"/>
    <property type="molecule type" value="Genomic_DNA"/>
</dbReference>
<feature type="transmembrane region" description="Helical" evidence="6">
    <location>
        <begin position="370"/>
        <end position="389"/>
    </location>
</feature>
<feature type="transmembrane region" description="Helical" evidence="6">
    <location>
        <begin position="344"/>
        <end position="364"/>
    </location>
</feature>
<dbReference type="PROSITE" id="PS50850">
    <property type="entry name" value="MFS"/>
    <property type="match status" value="1"/>
</dbReference>
<keyword evidence="2" id="KW-1003">Cell membrane</keyword>
<name>A0A317ZN58_9MICO</name>
<evidence type="ECO:0000256" key="3">
    <source>
        <dbReference type="ARBA" id="ARBA00022692"/>
    </source>
</evidence>
<feature type="transmembrane region" description="Helical" evidence="6">
    <location>
        <begin position="21"/>
        <end position="37"/>
    </location>
</feature>
<dbReference type="PANTHER" id="PTHR43124:SF3">
    <property type="entry name" value="CHLORAMPHENICOL EFFLUX PUMP RV0191"/>
    <property type="match status" value="1"/>
</dbReference>
<proteinExistence type="predicted"/>
<evidence type="ECO:0000259" key="7">
    <source>
        <dbReference type="PROSITE" id="PS50850"/>
    </source>
</evidence>
<feature type="transmembrane region" description="Helical" evidence="6">
    <location>
        <begin position="89"/>
        <end position="108"/>
    </location>
</feature>
<feature type="transmembrane region" description="Helical" evidence="6">
    <location>
        <begin position="114"/>
        <end position="134"/>
    </location>
</feature>
<dbReference type="InterPro" id="IPR020846">
    <property type="entry name" value="MFS_dom"/>
</dbReference>
<feature type="transmembrane region" description="Helical" evidence="6">
    <location>
        <begin position="57"/>
        <end position="77"/>
    </location>
</feature>
<feature type="transmembrane region" description="Helical" evidence="6">
    <location>
        <begin position="307"/>
        <end position="323"/>
    </location>
</feature>
<accession>A0A317ZN58</accession>
<evidence type="ECO:0000313" key="9">
    <source>
        <dbReference type="Proteomes" id="UP000246722"/>
    </source>
</evidence>
<dbReference type="RefSeq" id="WP_110127634.1">
    <property type="nucleotide sequence ID" value="NZ_QHLY01000012.1"/>
</dbReference>
<keyword evidence="3 6" id="KW-0812">Transmembrane</keyword>
<feature type="transmembrane region" description="Helical" evidence="6">
    <location>
        <begin position="217"/>
        <end position="241"/>
    </location>
</feature>
<evidence type="ECO:0000313" key="8">
    <source>
        <dbReference type="EMBL" id="PXA67962.1"/>
    </source>
</evidence>
<dbReference type="Pfam" id="PF07690">
    <property type="entry name" value="MFS_1"/>
    <property type="match status" value="1"/>
</dbReference>
<feature type="transmembrane region" description="Helical" evidence="6">
    <location>
        <begin position="146"/>
        <end position="169"/>
    </location>
</feature>
<evidence type="ECO:0000256" key="6">
    <source>
        <dbReference type="SAM" id="Phobius"/>
    </source>
</evidence>
<evidence type="ECO:0000256" key="5">
    <source>
        <dbReference type="ARBA" id="ARBA00023136"/>
    </source>
</evidence>
<keyword evidence="4 6" id="KW-1133">Transmembrane helix</keyword>
<dbReference type="PANTHER" id="PTHR43124">
    <property type="entry name" value="PURINE EFFLUX PUMP PBUE"/>
    <property type="match status" value="1"/>
</dbReference>
<reference evidence="8 9" key="1">
    <citation type="submission" date="2018-05" db="EMBL/GenBank/DDBJ databases">
        <title>Genetic diversity of glacier-inhabiting Cryobacterium bacteria in China and description of Cryobacterium mengkeensis sp. nov. and Arthrobacter glacialis sp. nov.</title>
        <authorList>
            <person name="Liu Q."/>
            <person name="Xin Y.-H."/>
        </authorList>
    </citation>
    <scope>NUCLEOTIDE SEQUENCE [LARGE SCALE GENOMIC DNA]</scope>
    <source>
        <strain evidence="8 9">SK-1</strain>
    </source>
</reference>
<comment type="subcellular location">
    <subcellularLocation>
        <location evidence="1">Cell membrane</location>
        <topology evidence="1">Multi-pass membrane protein</topology>
    </subcellularLocation>
</comment>
<sequence length="399" mass="40910">MSASTASTPVIDESDERRLPVLALVSLALIGFILLAMETMPAGLLPDIAAGMATSEGNVGLLVSAYALGTVVVTIPAISLTRRFRRKPLLLISIVGLILANTLTAISPDVAVSLVSRFIAGSFSGVIWGMLAAYAIRISPPARSGLALSIMSIGAPLGFAFGTPLGAFIGGLTDWRWSFAGLSILGLLVGLIILVCVPDAPGLPAATRLPLRNVFRLSGVPIVLIVIVVWMLAHSTIYTYIAPYLRTTGTGITPDLMLLVYGVASLGGVALVGVFLDRHPRPLLHLSAATFTAAGVVLLVGHASTPAILIAAVLWGVSFGGAAPQLQNALTHAGGDNADIANSFLPVAFNLAIFGAGILGALLLTAADGLILPAAMTVLGLLALALTGIGRRTAFAARH</sequence>
<dbReference type="InterPro" id="IPR050189">
    <property type="entry name" value="MFS_Efflux_Transporters"/>
</dbReference>
<evidence type="ECO:0000256" key="2">
    <source>
        <dbReference type="ARBA" id="ARBA00022475"/>
    </source>
</evidence>
<keyword evidence="9" id="KW-1185">Reference proteome</keyword>
<protein>
    <submittedName>
        <fullName evidence="8">MFS transporter</fullName>
    </submittedName>
</protein>
<dbReference type="Gene3D" id="1.20.1250.20">
    <property type="entry name" value="MFS general substrate transporter like domains"/>
    <property type="match status" value="1"/>
</dbReference>
<feature type="domain" description="Major facilitator superfamily (MFS) profile" evidence="7">
    <location>
        <begin position="19"/>
        <end position="392"/>
    </location>
</feature>
<dbReference type="CDD" id="cd17324">
    <property type="entry name" value="MFS_NepI_like"/>
    <property type="match status" value="1"/>
</dbReference>
<comment type="caution">
    <text evidence="8">The sequence shown here is derived from an EMBL/GenBank/DDBJ whole genome shotgun (WGS) entry which is preliminary data.</text>
</comment>
<feature type="transmembrane region" description="Helical" evidence="6">
    <location>
        <begin position="283"/>
        <end position="301"/>
    </location>
</feature>
<dbReference type="InterPro" id="IPR036259">
    <property type="entry name" value="MFS_trans_sf"/>
</dbReference>
<feature type="transmembrane region" description="Helical" evidence="6">
    <location>
        <begin position="175"/>
        <end position="197"/>
    </location>
</feature>
<dbReference type="AlphaFoldDB" id="A0A317ZN58"/>
<dbReference type="GO" id="GO:0005886">
    <property type="term" value="C:plasma membrane"/>
    <property type="evidence" value="ECO:0007669"/>
    <property type="project" value="UniProtKB-SubCell"/>
</dbReference>
<evidence type="ECO:0000256" key="1">
    <source>
        <dbReference type="ARBA" id="ARBA00004651"/>
    </source>
</evidence>
<dbReference type="Proteomes" id="UP000246722">
    <property type="component" value="Unassembled WGS sequence"/>
</dbReference>
<dbReference type="OrthoDB" id="2810795at2"/>
<keyword evidence="5 6" id="KW-0472">Membrane</keyword>
<organism evidence="8 9">
    <name type="scientific">Cryobacterium arcticum</name>
    <dbReference type="NCBI Taxonomy" id="670052"/>
    <lineage>
        <taxon>Bacteria</taxon>
        <taxon>Bacillati</taxon>
        <taxon>Actinomycetota</taxon>
        <taxon>Actinomycetes</taxon>
        <taxon>Micrococcales</taxon>
        <taxon>Microbacteriaceae</taxon>
        <taxon>Cryobacterium</taxon>
    </lineage>
</organism>